<protein>
    <submittedName>
        <fullName evidence="1">Uncharacterized protein</fullName>
    </submittedName>
</protein>
<gene>
    <name evidence="1" type="ORF">V8G54_035204</name>
</gene>
<organism evidence="1 2">
    <name type="scientific">Vigna mungo</name>
    <name type="common">Black gram</name>
    <name type="synonym">Phaseolus mungo</name>
    <dbReference type="NCBI Taxonomy" id="3915"/>
    <lineage>
        <taxon>Eukaryota</taxon>
        <taxon>Viridiplantae</taxon>
        <taxon>Streptophyta</taxon>
        <taxon>Embryophyta</taxon>
        <taxon>Tracheophyta</taxon>
        <taxon>Spermatophyta</taxon>
        <taxon>Magnoliopsida</taxon>
        <taxon>eudicotyledons</taxon>
        <taxon>Gunneridae</taxon>
        <taxon>Pentapetalae</taxon>
        <taxon>rosids</taxon>
        <taxon>fabids</taxon>
        <taxon>Fabales</taxon>
        <taxon>Fabaceae</taxon>
        <taxon>Papilionoideae</taxon>
        <taxon>50 kb inversion clade</taxon>
        <taxon>NPAAA clade</taxon>
        <taxon>indigoferoid/millettioid clade</taxon>
        <taxon>Phaseoleae</taxon>
        <taxon>Vigna</taxon>
    </lineage>
</organism>
<proteinExistence type="predicted"/>
<dbReference type="AlphaFoldDB" id="A0AAQ3MF15"/>
<dbReference type="EMBL" id="CP144690">
    <property type="protein sequence ID" value="WVY89690.1"/>
    <property type="molecule type" value="Genomic_DNA"/>
</dbReference>
<evidence type="ECO:0000313" key="1">
    <source>
        <dbReference type="EMBL" id="WVY89690.1"/>
    </source>
</evidence>
<reference evidence="1 2" key="1">
    <citation type="journal article" date="2023" name="Life. Sci Alliance">
        <title>Evolutionary insights into 3D genome organization and epigenetic landscape of Vigna mungo.</title>
        <authorList>
            <person name="Junaid A."/>
            <person name="Singh B."/>
            <person name="Bhatia S."/>
        </authorList>
    </citation>
    <scope>NUCLEOTIDE SEQUENCE [LARGE SCALE GENOMIC DNA]</scope>
    <source>
        <strain evidence="1">Urdbean</strain>
    </source>
</reference>
<keyword evidence="2" id="KW-1185">Reference proteome</keyword>
<sequence>MKNKKYSENASPKFRINIFFNNFSGYLGRHWPQLAKMPLCYIINKYNVSIGLLIFKLSRPNFELPKIIIMRAQMNLRFIMKYVTLRKNWLCVLPKQALFPSKMLKLVKTTYQ</sequence>
<accession>A0AAQ3MF15</accession>
<name>A0AAQ3MF15_VIGMU</name>
<evidence type="ECO:0000313" key="2">
    <source>
        <dbReference type="Proteomes" id="UP001374535"/>
    </source>
</evidence>
<dbReference type="Proteomes" id="UP001374535">
    <property type="component" value="Chromosome 11"/>
</dbReference>